<evidence type="ECO:0000313" key="2">
    <source>
        <dbReference type="EMBL" id="GAF04490.1"/>
    </source>
</evidence>
<keyword evidence="2" id="KW-0012">Acyltransferase</keyword>
<evidence type="ECO:0000259" key="1">
    <source>
        <dbReference type="SMART" id="SM00563"/>
    </source>
</evidence>
<sequence>MKEKHPIVKAMAQFIFWLGRLMLSLRYRVRLLNMDMVDKDKPVLFLPNHQAVVDPMLLVSFVYPHKNIVPVVTATYYDLPIINKFFKKWGAVRVSDLGAGSRNLHVLNDITQSAMLAFDSKRSLVIYPSGQIASQGFERILNKKAAYEIVKDLPEDVQIVGVRINGLWGSMWSKAWTGKSPDFVSSIGKGIGYALANLLFFCPKRHVSMVFEDITSECRQRAVGTDRKIFNDYLEGFYNVNGEESPTFVKHYFFTR</sequence>
<dbReference type="EMBL" id="BAMD01000046">
    <property type="protein sequence ID" value="GAF04490.1"/>
    <property type="molecule type" value="Genomic_DNA"/>
</dbReference>
<reference evidence="2 3" key="1">
    <citation type="journal article" date="2014" name="Genome Announc.">
        <title>Draft Genome Sequence of Cytophaga fermentans JCM 21142T, a Facultative Anaerobe Isolated from Marine Mud.</title>
        <authorList>
            <person name="Starns D."/>
            <person name="Oshima K."/>
            <person name="Suda W."/>
            <person name="Iino T."/>
            <person name="Yuki M."/>
            <person name="Inoue J."/>
            <person name="Kitamura K."/>
            <person name="Iida T."/>
            <person name="Darby A."/>
            <person name="Hattori M."/>
            <person name="Ohkuma M."/>
        </authorList>
    </citation>
    <scope>NUCLEOTIDE SEQUENCE [LARGE SCALE GENOMIC DNA]</scope>
    <source>
        <strain evidence="2 3">JCM 21142</strain>
    </source>
</reference>
<proteinExistence type="predicted"/>
<name>W7Y0P0_9BACT</name>
<feature type="domain" description="Phospholipid/glycerol acyltransferase" evidence="1">
    <location>
        <begin position="43"/>
        <end position="167"/>
    </location>
</feature>
<accession>W7Y0P0</accession>
<evidence type="ECO:0000313" key="3">
    <source>
        <dbReference type="Proteomes" id="UP000019402"/>
    </source>
</evidence>
<organism evidence="2 3">
    <name type="scientific">Saccharicrinis fermentans DSM 9555 = JCM 21142</name>
    <dbReference type="NCBI Taxonomy" id="869213"/>
    <lineage>
        <taxon>Bacteria</taxon>
        <taxon>Pseudomonadati</taxon>
        <taxon>Bacteroidota</taxon>
        <taxon>Bacteroidia</taxon>
        <taxon>Marinilabiliales</taxon>
        <taxon>Marinilabiliaceae</taxon>
        <taxon>Saccharicrinis</taxon>
    </lineage>
</organism>
<dbReference type="OrthoDB" id="9799237at2"/>
<dbReference type="CDD" id="cd07989">
    <property type="entry name" value="LPLAT_AGPAT-like"/>
    <property type="match status" value="1"/>
</dbReference>
<dbReference type="Proteomes" id="UP000019402">
    <property type="component" value="Unassembled WGS sequence"/>
</dbReference>
<dbReference type="AlphaFoldDB" id="W7Y0P0"/>
<protein>
    <submittedName>
        <fullName evidence="2">2-acyl-glycerophospho-ethanolamine acyltransferase</fullName>
    </submittedName>
</protein>
<dbReference type="eggNOG" id="COG0204">
    <property type="taxonomic scope" value="Bacteria"/>
</dbReference>
<keyword evidence="2" id="KW-0808">Transferase</keyword>
<dbReference type="Pfam" id="PF01553">
    <property type="entry name" value="Acyltransferase"/>
    <property type="match status" value="1"/>
</dbReference>
<gene>
    <name evidence="2" type="ORF">JCM21142_83198</name>
</gene>
<dbReference type="InterPro" id="IPR002123">
    <property type="entry name" value="Plipid/glycerol_acylTrfase"/>
</dbReference>
<dbReference type="GO" id="GO:0016746">
    <property type="term" value="F:acyltransferase activity"/>
    <property type="evidence" value="ECO:0007669"/>
    <property type="project" value="UniProtKB-KW"/>
</dbReference>
<dbReference type="SMART" id="SM00563">
    <property type="entry name" value="PlsC"/>
    <property type="match status" value="1"/>
</dbReference>
<dbReference type="STRING" id="869213.GCA_000517085_04070"/>
<keyword evidence="3" id="KW-1185">Reference proteome</keyword>
<dbReference type="SUPFAM" id="SSF69593">
    <property type="entry name" value="Glycerol-3-phosphate (1)-acyltransferase"/>
    <property type="match status" value="1"/>
</dbReference>
<comment type="caution">
    <text evidence="2">The sequence shown here is derived from an EMBL/GenBank/DDBJ whole genome shotgun (WGS) entry which is preliminary data.</text>
</comment>
<dbReference type="RefSeq" id="WP_027473366.1">
    <property type="nucleotide sequence ID" value="NZ_BAMD01000046.1"/>
</dbReference>